<gene>
    <name evidence="14" type="primary">MDL1</name>
    <name evidence="14" type="ORF">PRK78_007233</name>
</gene>
<dbReference type="Gene3D" id="3.40.50.300">
    <property type="entry name" value="P-loop containing nucleotide triphosphate hydrolases"/>
    <property type="match status" value="1"/>
</dbReference>
<feature type="compositionally biased region" description="Acidic residues" evidence="10">
    <location>
        <begin position="768"/>
        <end position="782"/>
    </location>
</feature>
<keyword evidence="7 11" id="KW-1133">Transmembrane helix</keyword>
<dbReference type="PROSITE" id="PS50929">
    <property type="entry name" value="ABC_TM1F"/>
    <property type="match status" value="1"/>
</dbReference>
<accession>A0AAF0IQE0</accession>
<dbReference type="PROSITE" id="PS00211">
    <property type="entry name" value="ABC_TRANSPORTER_1"/>
    <property type="match status" value="1"/>
</dbReference>
<comment type="similarity">
    <text evidence="3">Belongs to the ABC transporter superfamily. ABCB family. Multidrug resistance exporter (TC 3.A.1.201) subfamily.</text>
</comment>
<dbReference type="InterPro" id="IPR036640">
    <property type="entry name" value="ABC1_TM_sf"/>
</dbReference>
<keyword evidence="15" id="KW-1185">Reference proteome</keyword>
<feature type="domain" description="ABC transmembrane type-1" evidence="13">
    <location>
        <begin position="187"/>
        <end position="461"/>
    </location>
</feature>
<dbReference type="PANTHER" id="PTHR43394:SF1">
    <property type="entry name" value="ATP-BINDING CASSETTE SUB-FAMILY B MEMBER 10, MITOCHONDRIAL"/>
    <property type="match status" value="1"/>
</dbReference>
<dbReference type="EMBL" id="CP120631">
    <property type="protein sequence ID" value="WEW61739.1"/>
    <property type="molecule type" value="Genomic_DNA"/>
</dbReference>
<dbReference type="GO" id="GO:0015421">
    <property type="term" value="F:ABC-type oligopeptide transporter activity"/>
    <property type="evidence" value="ECO:0007669"/>
    <property type="project" value="TreeGrafter"/>
</dbReference>
<dbReference type="FunFam" id="3.40.50.300:FF:000218">
    <property type="entry name" value="Multidrug ABC transporter ATP-binding protein"/>
    <property type="match status" value="1"/>
</dbReference>
<feature type="region of interest" description="Disordered" evidence="10">
    <location>
        <begin position="745"/>
        <end position="810"/>
    </location>
</feature>
<evidence type="ECO:0000256" key="8">
    <source>
        <dbReference type="ARBA" id="ARBA00023136"/>
    </source>
</evidence>
<feature type="transmembrane region" description="Helical" evidence="11">
    <location>
        <begin position="334"/>
        <end position="353"/>
    </location>
</feature>
<evidence type="ECO:0000256" key="5">
    <source>
        <dbReference type="ARBA" id="ARBA00022741"/>
    </source>
</evidence>
<protein>
    <recommendedName>
        <fullName evidence="9">ABC multidrug transporter MDR2</fullName>
    </recommendedName>
</protein>
<name>A0AAF0IQE0_9EURO</name>
<dbReference type="GO" id="GO:0090374">
    <property type="term" value="P:oligopeptide export from mitochondrion"/>
    <property type="evidence" value="ECO:0007669"/>
    <property type="project" value="TreeGrafter"/>
</dbReference>
<evidence type="ECO:0000256" key="6">
    <source>
        <dbReference type="ARBA" id="ARBA00022840"/>
    </source>
</evidence>
<dbReference type="InterPro" id="IPR011527">
    <property type="entry name" value="ABC1_TM_dom"/>
</dbReference>
<evidence type="ECO:0000256" key="3">
    <source>
        <dbReference type="ARBA" id="ARBA00007577"/>
    </source>
</evidence>
<dbReference type="InterPro" id="IPR003593">
    <property type="entry name" value="AAA+_ATPase"/>
</dbReference>
<dbReference type="GO" id="GO:0005743">
    <property type="term" value="C:mitochondrial inner membrane"/>
    <property type="evidence" value="ECO:0007669"/>
    <property type="project" value="TreeGrafter"/>
</dbReference>
<keyword evidence="6 14" id="KW-0067">ATP-binding</keyword>
<dbReference type="InterPro" id="IPR003439">
    <property type="entry name" value="ABC_transporter-like_ATP-bd"/>
</dbReference>
<dbReference type="SMART" id="SM00382">
    <property type="entry name" value="AAA"/>
    <property type="match status" value="1"/>
</dbReference>
<dbReference type="PROSITE" id="PS50893">
    <property type="entry name" value="ABC_TRANSPORTER_2"/>
    <property type="match status" value="1"/>
</dbReference>
<feature type="transmembrane region" description="Helical" evidence="11">
    <location>
        <begin position="231"/>
        <end position="258"/>
    </location>
</feature>
<dbReference type="Pfam" id="PF00005">
    <property type="entry name" value="ABC_tran"/>
    <property type="match status" value="1"/>
</dbReference>
<evidence type="ECO:0000256" key="7">
    <source>
        <dbReference type="ARBA" id="ARBA00022989"/>
    </source>
</evidence>
<dbReference type="GO" id="GO:0016887">
    <property type="term" value="F:ATP hydrolysis activity"/>
    <property type="evidence" value="ECO:0007669"/>
    <property type="project" value="InterPro"/>
</dbReference>
<sequence length="810" mass="87303">MRNSKLLTTFSSRIPSYRIAPLGSPHFTSIPHGSQRPFTKTAVAICQNYHPRIQTLVSIQNLDLQRQFAFRTPPSTTTNAIELHASRYTGLNHTRLFSAARSLREQVPSAAAKDPTNGTEKSKPAIPPVQDELHKGFERSEKASQAAHINLSARLAKDGLAHGKQAGIGEIWRLIKIARPEAKILSVAFVLLLISSSVSMSIPFSIGKILDIATNTNPDGLKQLFGLSLPWFYAALAGVLTLGAAASYGRIIILRIVGERIVARLRSRLFRRTYIQDAEFFDANRVGDLISRLSSDTIIVGKSITQNLSDGLRAGVSGAAGFGMMAYVSLKLSGILALLLPPVAVAAFFYGRAIRNLSRKIQKNLGTLTKIAEERLGNVKTSQSFAGERLEVSRYNNQVRRIFELGKKESFISASFFSGVSGGMVQSGAISIGDLTSFLMYTAYAGSSMFGLSSFYSELMKGVGAASRLFELQDRHPTISPTIGTKVKSAQGPIQFKHVQFSYPTRPAVAIFKDLDFEIPQGAHVAIVGPSGGGKSTIASLLLRFYNPTKGNIYIDGCDIATVNAKSLRRRIGVVSQEPVLFSGTIAENISYGKPEATRAEIIAAARKANCQFISDFPEGLDTHVGARGAQLSGGQKQRIAIARALIKDPDILILDEATSALDAESETLVNSALAALFRGSNTTISIAHRLSTIKRSDTIIVLDSDGRVAEQGSYKELSSKPGGAFVKLMEWQMTGGESGMTPVAHYEGSASRGPPSEAEELQQMLQDGEDEEYDDGGEAGVDEQHQGKKLEPAKSDEEVGARAGAAVKH</sequence>
<dbReference type="CDD" id="cd18573">
    <property type="entry name" value="ABC_6TM_ABCB10_like"/>
    <property type="match status" value="1"/>
</dbReference>
<dbReference type="GO" id="GO:0005524">
    <property type="term" value="F:ATP binding"/>
    <property type="evidence" value="ECO:0007669"/>
    <property type="project" value="UniProtKB-KW"/>
</dbReference>
<comment type="similarity">
    <text evidence="2">Belongs to the ABC transporter superfamily. ABCB family. Mitochondrial peptide exporter (TC 3.A.1.212) subfamily.</text>
</comment>
<feature type="region of interest" description="Disordered" evidence="10">
    <location>
        <begin position="107"/>
        <end position="128"/>
    </location>
</feature>
<dbReference type="Proteomes" id="UP001219355">
    <property type="component" value="Chromosome 5"/>
</dbReference>
<dbReference type="InterPro" id="IPR027417">
    <property type="entry name" value="P-loop_NTPase"/>
</dbReference>
<proteinExistence type="inferred from homology"/>
<organism evidence="14 15">
    <name type="scientific">Emydomyces testavorans</name>
    <dbReference type="NCBI Taxonomy" id="2070801"/>
    <lineage>
        <taxon>Eukaryota</taxon>
        <taxon>Fungi</taxon>
        <taxon>Dikarya</taxon>
        <taxon>Ascomycota</taxon>
        <taxon>Pezizomycotina</taxon>
        <taxon>Eurotiomycetes</taxon>
        <taxon>Eurotiomycetidae</taxon>
        <taxon>Onygenales</taxon>
        <taxon>Nannizziopsiaceae</taxon>
        <taxon>Emydomyces</taxon>
    </lineage>
</organism>
<evidence type="ECO:0000256" key="4">
    <source>
        <dbReference type="ARBA" id="ARBA00022692"/>
    </source>
</evidence>
<comment type="subcellular location">
    <subcellularLocation>
        <location evidence="1">Membrane</location>
        <topology evidence="1">Multi-pass membrane protein</topology>
    </subcellularLocation>
</comment>
<dbReference type="SUPFAM" id="SSF90123">
    <property type="entry name" value="ABC transporter transmembrane region"/>
    <property type="match status" value="1"/>
</dbReference>
<dbReference type="CDD" id="cd03249">
    <property type="entry name" value="ABC_MTABC3_MDL1_MDL2"/>
    <property type="match status" value="1"/>
</dbReference>
<evidence type="ECO:0000256" key="11">
    <source>
        <dbReference type="SAM" id="Phobius"/>
    </source>
</evidence>
<dbReference type="SUPFAM" id="SSF52540">
    <property type="entry name" value="P-loop containing nucleoside triphosphate hydrolases"/>
    <property type="match status" value="1"/>
</dbReference>
<feature type="compositionally biased region" description="Basic and acidic residues" evidence="10">
    <location>
        <begin position="783"/>
        <end position="801"/>
    </location>
</feature>
<dbReference type="Gene3D" id="1.20.1560.10">
    <property type="entry name" value="ABC transporter type 1, transmembrane domain"/>
    <property type="match status" value="2"/>
</dbReference>
<dbReference type="PANTHER" id="PTHR43394">
    <property type="entry name" value="ATP-DEPENDENT PERMEASE MDL1, MITOCHONDRIAL"/>
    <property type="match status" value="1"/>
</dbReference>
<keyword evidence="5" id="KW-0547">Nucleotide-binding</keyword>
<evidence type="ECO:0000259" key="12">
    <source>
        <dbReference type="PROSITE" id="PS50893"/>
    </source>
</evidence>
<dbReference type="InterPro" id="IPR017871">
    <property type="entry name" value="ABC_transporter-like_CS"/>
</dbReference>
<dbReference type="Pfam" id="PF00664">
    <property type="entry name" value="ABC_membrane"/>
    <property type="match status" value="1"/>
</dbReference>
<evidence type="ECO:0000259" key="13">
    <source>
        <dbReference type="PROSITE" id="PS50929"/>
    </source>
</evidence>
<keyword evidence="8 11" id="KW-0472">Membrane</keyword>
<evidence type="ECO:0000313" key="15">
    <source>
        <dbReference type="Proteomes" id="UP001219355"/>
    </source>
</evidence>
<evidence type="ECO:0000256" key="9">
    <source>
        <dbReference type="ARBA" id="ARBA00049740"/>
    </source>
</evidence>
<evidence type="ECO:0000256" key="2">
    <source>
        <dbReference type="ARBA" id="ARBA00005580"/>
    </source>
</evidence>
<evidence type="ECO:0000256" key="1">
    <source>
        <dbReference type="ARBA" id="ARBA00004141"/>
    </source>
</evidence>
<evidence type="ECO:0000256" key="10">
    <source>
        <dbReference type="SAM" id="MobiDB-lite"/>
    </source>
</evidence>
<dbReference type="AlphaFoldDB" id="A0AAF0IQE0"/>
<reference evidence="14" key="1">
    <citation type="submission" date="2023-03" db="EMBL/GenBank/DDBJ databases">
        <title>Emydomyces testavorans Genome Sequence.</title>
        <authorList>
            <person name="Hoyer L."/>
        </authorList>
    </citation>
    <scope>NUCLEOTIDE SEQUENCE</scope>
    <source>
        <strain evidence="14">16-2883</strain>
    </source>
</reference>
<feature type="domain" description="ABC transporter" evidence="12">
    <location>
        <begin position="494"/>
        <end position="731"/>
    </location>
</feature>
<keyword evidence="4 11" id="KW-0812">Transmembrane</keyword>
<dbReference type="InterPro" id="IPR039421">
    <property type="entry name" value="Type_1_exporter"/>
</dbReference>
<feature type="transmembrane region" description="Helical" evidence="11">
    <location>
        <begin position="184"/>
        <end position="206"/>
    </location>
</feature>
<evidence type="ECO:0000313" key="14">
    <source>
        <dbReference type="EMBL" id="WEW61739.1"/>
    </source>
</evidence>